<feature type="compositionally biased region" description="Pro residues" evidence="8">
    <location>
        <begin position="377"/>
        <end position="400"/>
    </location>
</feature>
<keyword evidence="5" id="KW-0418">Kinase</keyword>
<protein>
    <recommendedName>
        <fullName evidence="1">non-specific serine/threonine protein kinase</fullName>
        <ecNumber evidence="1">2.7.11.1</ecNumber>
    </recommendedName>
</protein>
<evidence type="ECO:0000259" key="9">
    <source>
        <dbReference type="PROSITE" id="PS50011"/>
    </source>
</evidence>
<sequence length="436" mass="46111">MSTPPSHIANRYRFVETLGRGGMGEVWKAFDERLNRFCAIKVLRQTQDAATVERFSREARTLASIRHPGVVIVYDYGVDNDRPYLVMELLPGPSLAELLRADGPLPIESVRRYGTQAASALQAVHDAGVVHRDIKPANLVIDSSGNCRLVDFGIALGSVADHTLTEHGAIIGSAAYLAPEQATGGRADTRSDLYGFGCLLMTLLTGRPPFDDDSPVEILTRHLNDAPARPSDRRPEVPPDLDDLVMQLLSKQPELRPASAAEVADRLGGATGTRPLPGPVPLPPRGGYAPPPPIYAEAGPTAAMPVYSHAAERNRVKPLLIVLAVVALLAAGGVGWAVMQESDDSPGTRIPFVPDTPTPTPSPTPEATIEPSTTPTLGPPPTPNPLTTPEPTPTPTPTPAPIIVLPTPTPDPTPVPTPDPTPVPTPDPTPAETPAP</sequence>
<feature type="compositionally biased region" description="Pro residues" evidence="8">
    <location>
        <begin position="407"/>
        <end position="436"/>
    </location>
</feature>
<evidence type="ECO:0000256" key="2">
    <source>
        <dbReference type="ARBA" id="ARBA00022527"/>
    </source>
</evidence>
<name>A0ABN1GGV1_9ACTN</name>
<dbReference type="Pfam" id="PF00069">
    <property type="entry name" value="Pkinase"/>
    <property type="match status" value="1"/>
</dbReference>
<evidence type="ECO:0000256" key="1">
    <source>
        <dbReference type="ARBA" id="ARBA00012513"/>
    </source>
</evidence>
<dbReference type="Gene3D" id="3.30.200.20">
    <property type="entry name" value="Phosphorylase Kinase, domain 1"/>
    <property type="match status" value="1"/>
</dbReference>
<accession>A0ABN1GGV1</accession>
<dbReference type="PROSITE" id="PS00108">
    <property type="entry name" value="PROTEIN_KINASE_ST"/>
    <property type="match status" value="1"/>
</dbReference>
<evidence type="ECO:0000256" key="4">
    <source>
        <dbReference type="ARBA" id="ARBA00022741"/>
    </source>
</evidence>
<evidence type="ECO:0000256" key="5">
    <source>
        <dbReference type="ARBA" id="ARBA00022777"/>
    </source>
</evidence>
<feature type="compositionally biased region" description="Pro residues" evidence="8">
    <location>
        <begin position="354"/>
        <end position="364"/>
    </location>
</feature>
<feature type="compositionally biased region" description="Low complexity" evidence="8">
    <location>
        <begin position="365"/>
        <end position="376"/>
    </location>
</feature>
<dbReference type="SMART" id="SM00220">
    <property type="entry name" value="S_TKc"/>
    <property type="match status" value="1"/>
</dbReference>
<feature type="region of interest" description="Disordered" evidence="8">
    <location>
        <begin position="341"/>
        <end position="436"/>
    </location>
</feature>
<dbReference type="PROSITE" id="PS50011">
    <property type="entry name" value="PROTEIN_KINASE_DOM"/>
    <property type="match status" value="1"/>
</dbReference>
<gene>
    <name evidence="10" type="ORF">GCM10009547_11660</name>
</gene>
<evidence type="ECO:0000313" key="10">
    <source>
        <dbReference type="EMBL" id="GAA0611281.1"/>
    </source>
</evidence>
<keyword evidence="4 7" id="KW-0547">Nucleotide-binding</keyword>
<evidence type="ECO:0000256" key="3">
    <source>
        <dbReference type="ARBA" id="ARBA00022679"/>
    </source>
</evidence>
<dbReference type="CDD" id="cd14014">
    <property type="entry name" value="STKc_PknB_like"/>
    <property type="match status" value="1"/>
</dbReference>
<dbReference type="Gene3D" id="1.10.510.10">
    <property type="entry name" value="Transferase(Phosphotransferase) domain 1"/>
    <property type="match status" value="1"/>
</dbReference>
<dbReference type="EMBL" id="BAAAHE010000008">
    <property type="protein sequence ID" value="GAA0611281.1"/>
    <property type="molecule type" value="Genomic_DNA"/>
</dbReference>
<dbReference type="PROSITE" id="PS00107">
    <property type="entry name" value="PROTEIN_KINASE_ATP"/>
    <property type="match status" value="1"/>
</dbReference>
<dbReference type="InterPro" id="IPR017441">
    <property type="entry name" value="Protein_kinase_ATP_BS"/>
</dbReference>
<keyword evidence="2" id="KW-0723">Serine/threonine-protein kinase</keyword>
<dbReference type="InterPro" id="IPR000719">
    <property type="entry name" value="Prot_kinase_dom"/>
</dbReference>
<evidence type="ECO:0000256" key="6">
    <source>
        <dbReference type="ARBA" id="ARBA00022840"/>
    </source>
</evidence>
<feature type="binding site" evidence="7">
    <location>
        <position position="41"/>
    </location>
    <ligand>
        <name>ATP</name>
        <dbReference type="ChEBI" id="CHEBI:30616"/>
    </ligand>
</feature>
<dbReference type="EC" id="2.7.11.1" evidence="1"/>
<reference evidence="10 11" key="1">
    <citation type="journal article" date="2019" name="Int. J. Syst. Evol. Microbiol.">
        <title>The Global Catalogue of Microorganisms (GCM) 10K type strain sequencing project: providing services to taxonomists for standard genome sequencing and annotation.</title>
        <authorList>
            <consortium name="The Broad Institute Genomics Platform"/>
            <consortium name="The Broad Institute Genome Sequencing Center for Infectious Disease"/>
            <person name="Wu L."/>
            <person name="Ma J."/>
        </authorList>
    </citation>
    <scope>NUCLEOTIDE SEQUENCE [LARGE SCALE GENOMIC DNA]</scope>
    <source>
        <strain evidence="10 11">JCM 10671</strain>
    </source>
</reference>
<dbReference type="SUPFAM" id="SSF56112">
    <property type="entry name" value="Protein kinase-like (PK-like)"/>
    <property type="match status" value="1"/>
</dbReference>
<organism evidence="10 11">
    <name type="scientific">Sporichthya brevicatena</name>
    <dbReference type="NCBI Taxonomy" id="171442"/>
    <lineage>
        <taxon>Bacteria</taxon>
        <taxon>Bacillati</taxon>
        <taxon>Actinomycetota</taxon>
        <taxon>Actinomycetes</taxon>
        <taxon>Sporichthyales</taxon>
        <taxon>Sporichthyaceae</taxon>
        <taxon>Sporichthya</taxon>
    </lineage>
</organism>
<comment type="caution">
    <text evidence="10">The sequence shown here is derived from an EMBL/GenBank/DDBJ whole genome shotgun (WGS) entry which is preliminary data.</text>
</comment>
<dbReference type="PANTHER" id="PTHR43289">
    <property type="entry name" value="MITOGEN-ACTIVATED PROTEIN KINASE KINASE KINASE 20-RELATED"/>
    <property type="match status" value="1"/>
</dbReference>
<evidence type="ECO:0000256" key="8">
    <source>
        <dbReference type="SAM" id="MobiDB-lite"/>
    </source>
</evidence>
<dbReference type="RefSeq" id="WP_344602586.1">
    <property type="nucleotide sequence ID" value="NZ_BAAAHE010000008.1"/>
</dbReference>
<evidence type="ECO:0000313" key="11">
    <source>
        <dbReference type="Proteomes" id="UP001500957"/>
    </source>
</evidence>
<dbReference type="Proteomes" id="UP001500957">
    <property type="component" value="Unassembled WGS sequence"/>
</dbReference>
<feature type="domain" description="Protein kinase" evidence="9">
    <location>
        <begin position="12"/>
        <end position="268"/>
    </location>
</feature>
<dbReference type="InterPro" id="IPR011009">
    <property type="entry name" value="Kinase-like_dom_sf"/>
</dbReference>
<keyword evidence="11" id="KW-1185">Reference proteome</keyword>
<dbReference type="PANTHER" id="PTHR43289:SF6">
    <property type="entry name" value="SERINE_THREONINE-PROTEIN KINASE NEKL-3"/>
    <property type="match status" value="1"/>
</dbReference>
<evidence type="ECO:0000256" key="7">
    <source>
        <dbReference type="PROSITE-ProRule" id="PRU10141"/>
    </source>
</evidence>
<dbReference type="InterPro" id="IPR008271">
    <property type="entry name" value="Ser/Thr_kinase_AS"/>
</dbReference>
<keyword evidence="6 7" id="KW-0067">ATP-binding</keyword>
<keyword evidence="3" id="KW-0808">Transferase</keyword>
<proteinExistence type="predicted"/>